<dbReference type="SUPFAM" id="SSF47769">
    <property type="entry name" value="SAM/Pointed domain"/>
    <property type="match status" value="1"/>
</dbReference>
<proteinExistence type="inferred from homology"/>
<name>A0A8C3JXZ9_9CHAR</name>
<dbReference type="InterPro" id="IPR019821">
    <property type="entry name" value="Kinesin_motor_CS"/>
</dbReference>
<dbReference type="SUPFAM" id="SSF52540">
    <property type="entry name" value="P-loop containing nucleoside triphosphate hydrolases"/>
    <property type="match status" value="1"/>
</dbReference>
<evidence type="ECO:0000256" key="12">
    <source>
        <dbReference type="ARBA" id="ARBA00064835"/>
    </source>
</evidence>
<reference evidence="17" key="1">
    <citation type="submission" date="2025-08" db="UniProtKB">
        <authorList>
            <consortium name="Ensembl"/>
        </authorList>
    </citation>
    <scope>IDENTIFICATION</scope>
</reference>
<feature type="region of interest" description="Disordered" evidence="15">
    <location>
        <begin position="589"/>
        <end position="649"/>
    </location>
</feature>
<dbReference type="Ensembl" id="ENSCPGT00000016596.1">
    <property type="protein sequence ID" value="ENSCPGP00000015152.1"/>
    <property type="gene ID" value="ENSCPGG00000010694.1"/>
</dbReference>
<evidence type="ECO:0000256" key="15">
    <source>
        <dbReference type="SAM" id="MobiDB-lite"/>
    </source>
</evidence>
<comment type="function">
    <text evidence="10">Microtubule-dependent motor protein that acts as a negative regulator of ciliogenesis by mediating recruitment of CCP110 to mother centriole in cycling cells, leading to restrict nucleation of cilia at centrioles. Mediates depolymerization of microtubules of centriolar origin, possibly to suppress aberrant cilia formation. Following activation by NEK2 involved in disassembly of primary cilium during G2/M phase but does not disassemble fully formed ciliary axonemes. As cilium assembly and disassembly is proposed to coexist in a dynamic equilibrium may suppress nascent cilium assembly and, potentially, ciliar re-assembly in cells that have already disassembled their cilia ensuring the completion of cilium removal in the later stages of the cell cycle. Plays an important role in recruiting MPHOSPH9, a negative regulator of cilia formation to the distal end of mother centriole.</text>
</comment>
<dbReference type="FunFam" id="1.10.150.50:FF:000052">
    <property type="entry name" value="Kinesin family member 24"/>
    <property type="match status" value="1"/>
</dbReference>
<evidence type="ECO:0000256" key="7">
    <source>
        <dbReference type="ARBA" id="ARBA00022840"/>
    </source>
</evidence>
<evidence type="ECO:0000313" key="17">
    <source>
        <dbReference type="Ensembl" id="ENSCPGP00000015152.1"/>
    </source>
</evidence>
<dbReference type="PROSITE" id="PS50067">
    <property type="entry name" value="KINESIN_MOTOR_2"/>
    <property type="match status" value="1"/>
</dbReference>
<dbReference type="CDD" id="cd09541">
    <property type="entry name" value="SAM_KIF24-like"/>
    <property type="match status" value="1"/>
</dbReference>
<dbReference type="SMART" id="SM00129">
    <property type="entry name" value="KISc"/>
    <property type="match status" value="1"/>
</dbReference>
<dbReference type="GO" id="GO:0003777">
    <property type="term" value="F:microtubule motor activity"/>
    <property type="evidence" value="ECO:0007669"/>
    <property type="project" value="InterPro"/>
</dbReference>
<dbReference type="Gene3D" id="1.10.150.50">
    <property type="entry name" value="Transcription Factor, Ets-1"/>
    <property type="match status" value="1"/>
</dbReference>
<dbReference type="Pfam" id="PF00225">
    <property type="entry name" value="Kinesin"/>
    <property type="match status" value="1"/>
</dbReference>
<evidence type="ECO:0000259" key="16">
    <source>
        <dbReference type="PROSITE" id="PS50067"/>
    </source>
</evidence>
<dbReference type="InterPro" id="IPR013761">
    <property type="entry name" value="SAM/pointed_sf"/>
</dbReference>
<evidence type="ECO:0000256" key="6">
    <source>
        <dbReference type="ARBA" id="ARBA00022794"/>
    </source>
</evidence>
<dbReference type="GO" id="GO:0005524">
    <property type="term" value="F:ATP binding"/>
    <property type="evidence" value="ECO:0007669"/>
    <property type="project" value="UniProtKB-UniRule"/>
</dbReference>
<dbReference type="Proteomes" id="UP000694419">
    <property type="component" value="Unplaced"/>
</dbReference>
<dbReference type="Gene3D" id="3.40.850.10">
    <property type="entry name" value="Kinesin motor domain"/>
    <property type="match status" value="1"/>
</dbReference>
<dbReference type="GO" id="GO:0008017">
    <property type="term" value="F:microtubule binding"/>
    <property type="evidence" value="ECO:0007669"/>
    <property type="project" value="InterPro"/>
</dbReference>
<keyword evidence="5 14" id="KW-0547">Nucleotide-binding</keyword>
<evidence type="ECO:0000256" key="14">
    <source>
        <dbReference type="PROSITE-ProRule" id="PRU00283"/>
    </source>
</evidence>
<feature type="region of interest" description="Disordered" evidence="15">
    <location>
        <begin position="1085"/>
        <end position="1109"/>
    </location>
</feature>
<comment type="similarity">
    <text evidence="11">Belongs to the TRAFAC class myosin-kinesin ATPase superfamily. Kinesin family. KIN-13 subfamily.</text>
</comment>
<keyword evidence="4" id="KW-0493">Microtubule</keyword>
<organism evidence="17 18">
    <name type="scientific">Calidris pygmaea</name>
    <name type="common">Spoon-billed sandpiper</name>
    <dbReference type="NCBI Taxonomy" id="425635"/>
    <lineage>
        <taxon>Eukaryota</taxon>
        <taxon>Metazoa</taxon>
        <taxon>Chordata</taxon>
        <taxon>Craniata</taxon>
        <taxon>Vertebrata</taxon>
        <taxon>Euteleostomi</taxon>
        <taxon>Archelosauria</taxon>
        <taxon>Archosauria</taxon>
        <taxon>Dinosauria</taxon>
        <taxon>Saurischia</taxon>
        <taxon>Theropoda</taxon>
        <taxon>Coelurosauria</taxon>
        <taxon>Aves</taxon>
        <taxon>Neognathae</taxon>
        <taxon>Neoaves</taxon>
        <taxon>Charadriiformes</taxon>
        <taxon>Scolopacidae</taxon>
        <taxon>Calidris</taxon>
    </lineage>
</organism>
<evidence type="ECO:0000256" key="3">
    <source>
        <dbReference type="ARBA" id="ARBA00022553"/>
    </source>
</evidence>
<evidence type="ECO:0000256" key="11">
    <source>
        <dbReference type="ARBA" id="ARBA00061030"/>
    </source>
</evidence>
<feature type="domain" description="Kinesin motor" evidence="16">
    <location>
        <begin position="250"/>
        <end position="573"/>
    </location>
</feature>
<evidence type="ECO:0000256" key="2">
    <source>
        <dbReference type="ARBA" id="ARBA00022490"/>
    </source>
</evidence>
<keyword evidence="6" id="KW-0970">Cilium biogenesis/degradation</keyword>
<sequence length="1324" mass="149555">YNCVLMENYASVLKPMFYPTILRSRRLFLKMASCLYECLCEAELEKYYPHFSAFGLQKIDELAKVSMKDYTKLGVHDMNDRKRLFQLIRIIKIMQEEDIADLSKQDFQPSGLFIEPQVTRSGPRRQLRFESFFEENGGTVKDSESESYGSSDFSANDEKNSVGEMLGHIQPHDSELIRLTRRDLNTPGICTKKDLSCPTVSDDIAPLIGDSEAPIIQRITHISGYNYGLPHSCIRSSTSEKETPWTESEKIRVCVRKRPLGLREERRGEVNIITVKDKETLLLHEKKEAVDLTQYILQHVFYFDEVFGESCTNQDVYMKTAHPLIQHIFNGGNATCFAYGQTGAGKTYTMIGTHRNPGLYALAAKDIFRHLEASPSRKDLLVLISFYEIYCGQLYDLLNRRKRLFAREDSKHVVQIVGLREVQVDSVDLLLEVILKGGKERSTGATGVNSDSSRSHAIIQIQIKDTANRTFGRISFIDLAGSERAADARDSDRQTKMEGAEINQSLLALKECIRALDQEHAHTPFRQSKLTQVLKDSFIGNSKTCMIANVSPSHIATEHTLNTLRYADSFIYRVKELKKGIKFSTPVTSRHRTAGNVSPKRVQNSISLPPGEKSSPKKVKLGLQHPSNATKTKACPATLQPPSVPFSSTPRGINKGHAYKGNPSSPWFHRASPIKGVLRIAHPLKKKTDDVSSHSEKNPTAKDFITKNAATVETKDSVQRDKYMQDRPPIQCLKVQTVQPVQKQLVSRDDFSFGDGNLPSDGRQEWGNTFAKQCIESWTNLPPFQKEREEHLRLYHQQFQQPPILQQKLNYQPLEKFLMQYKPQEIQVKQELSLTPTEVKSKEGMQLEDLDDSDFSEDSFSPVCSQKSVKRRNTDKCSQHSFFLHQREQGTEEEQKGQKRHDLFFKYAIPAQEHELDDSWDCSKGSPKTEESIKSAGCNKTPSDWSYDLSVESSPSNAAEKPYCLQEDSACNWKMGKDFLADHKQYESKHRCLVYSSEATLTPEKDASSSYVSPILKSGTLECKEIDLHHEEKEESTLDRQAALAEDVKWKARKNVVNHHGFPSCSSEFTSELTGPLMASLPDYEETTDTETVSSSNQEKSPRVKQMLARNTHGSQNRFEEEGWQCTRSRALTDSMLELGEQIPSAELMAQEMNADIPEKSYFPGAPCFLSVGNMDYAAQPPSEEISLVLQPKSSLRNEDFISSEDPAKSSFSNEEVGLLKTKLTQSNFTQEIFAADLGSGTKDNQPLTNAVIRAHRQQLDEMASLCFKEECLINQMSDFQHFVTKLDEVLVLKSKCIQTTRAQLQLCLASPGTDTSLQTPPPV</sequence>
<dbReference type="GO" id="GO:0007019">
    <property type="term" value="P:microtubule depolymerization"/>
    <property type="evidence" value="ECO:0007669"/>
    <property type="project" value="UniProtKB-ARBA"/>
</dbReference>
<dbReference type="GO" id="GO:0005874">
    <property type="term" value="C:microtubule"/>
    <property type="evidence" value="ECO:0007669"/>
    <property type="project" value="UniProtKB-KW"/>
</dbReference>
<dbReference type="GO" id="GO:0007018">
    <property type="term" value="P:microtubule-based movement"/>
    <property type="evidence" value="ECO:0007669"/>
    <property type="project" value="InterPro"/>
</dbReference>
<evidence type="ECO:0000256" key="9">
    <source>
        <dbReference type="ARBA" id="ARBA00023212"/>
    </source>
</evidence>
<evidence type="ECO:0000256" key="1">
    <source>
        <dbReference type="ARBA" id="ARBA00004114"/>
    </source>
</evidence>
<dbReference type="PRINTS" id="PR00380">
    <property type="entry name" value="KINESINHEAVY"/>
</dbReference>
<accession>A0A8C3JXZ9</accession>
<keyword evidence="8 14" id="KW-0505">Motor protein</keyword>
<keyword evidence="2" id="KW-0963">Cytoplasm</keyword>
<feature type="region of interest" description="Disordered" evidence="15">
    <location>
        <begin position="918"/>
        <end position="938"/>
    </location>
</feature>
<evidence type="ECO:0000256" key="4">
    <source>
        <dbReference type="ARBA" id="ARBA00022701"/>
    </source>
</evidence>
<dbReference type="PANTHER" id="PTHR47971:SF20">
    <property type="entry name" value="KINESIN-LIKE PROTEIN KIF24"/>
    <property type="match status" value="1"/>
</dbReference>
<dbReference type="InterPro" id="IPR027417">
    <property type="entry name" value="P-loop_NTPase"/>
</dbReference>
<keyword evidence="9" id="KW-0206">Cytoskeleton</keyword>
<dbReference type="CDD" id="cd01367">
    <property type="entry name" value="KISc_KIF2_like"/>
    <property type="match status" value="1"/>
</dbReference>
<keyword evidence="7 14" id="KW-0067">ATP-binding</keyword>
<dbReference type="GO" id="GO:0005814">
    <property type="term" value="C:centriole"/>
    <property type="evidence" value="ECO:0007669"/>
    <property type="project" value="UniProtKB-SubCell"/>
</dbReference>
<comment type="subunit">
    <text evidence="12">Interacts with CCP110, CEP97, TALPID3. Interacts with MPHOSPH9.</text>
</comment>
<keyword evidence="18" id="KW-1185">Reference proteome</keyword>
<dbReference type="FunFam" id="3.40.850.10:FF:000012">
    <property type="entry name" value="Kinesin-like protein"/>
    <property type="match status" value="1"/>
</dbReference>
<dbReference type="InterPro" id="IPR001752">
    <property type="entry name" value="Kinesin_motor_dom"/>
</dbReference>
<reference evidence="17" key="2">
    <citation type="submission" date="2025-09" db="UniProtKB">
        <authorList>
            <consortium name="Ensembl"/>
        </authorList>
    </citation>
    <scope>IDENTIFICATION</scope>
</reference>
<dbReference type="PANTHER" id="PTHR47971">
    <property type="entry name" value="KINESIN-RELATED PROTEIN 6"/>
    <property type="match status" value="1"/>
</dbReference>
<protein>
    <recommendedName>
        <fullName evidence="13">Kinesin-like protein KIF24</fullName>
    </recommendedName>
</protein>
<evidence type="ECO:0000256" key="8">
    <source>
        <dbReference type="ARBA" id="ARBA00023175"/>
    </source>
</evidence>
<evidence type="ECO:0000256" key="5">
    <source>
        <dbReference type="ARBA" id="ARBA00022741"/>
    </source>
</evidence>
<evidence type="ECO:0000313" key="18">
    <source>
        <dbReference type="Proteomes" id="UP000694419"/>
    </source>
</evidence>
<dbReference type="InterPro" id="IPR027640">
    <property type="entry name" value="Kinesin-like_fam"/>
</dbReference>
<evidence type="ECO:0000256" key="13">
    <source>
        <dbReference type="ARBA" id="ARBA00073211"/>
    </source>
</evidence>
<feature type="binding site" evidence="14">
    <location>
        <begin position="340"/>
        <end position="347"/>
    </location>
    <ligand>
        <name>ATP</name>
        <dbReference type="ChEBI" id="CHEBI:30616"/>
    </ligand>
</feature>
<dbReference type="PROSITE" id="PS00411">
    <property type="entry name" value="KINESIN_MOTOR_1"/>
    <property type="match status" value="1"/>
</dbReference>
<comment type="subcellular location">
    <subcellularLocation>
        <location evidence="1">Cytoplasm</location>
        <location evidence="1">Cytoskeleton</location>
        <location evidence="1">Microtubule organizing center</location>
        <location evidence="1">Centrosome</location>
        <location evidence="1">Centriole</location>
    </subcellularLocation>
</comment>
<dbReference type="InterPro" id="IPR036961">
    <property type="entry name" value="Kinesin_motor_dom_sf"/>
</dbReference>
<dbReference type="GO" id="GO:0030030">
    <property type="term" value="P:cell projection organization"/>
    <property type="evidence" value="ECO:0007669"/>
    <property type="project" value="UniProtKB-KW"/>
</dbReference>
<keyword evidence="3" id="KW-0597">Phosphoprotein</keyword>
<evidence type="ECO:0000256" key="10">
    <source>
        <dbReference type="ARBA" id="ARBA00057466"/>
    </source>
</evidence>